<dbReference type="Pfam" id="PF00071">
    <property type="entry name" value="Ras"/>
    <property type="match status" value="1"/>
</dbReference>
<dbReference type="PROSITE" id="PS51421">
    <property type="entry name" value="RAS"/>
    <property type="match status" value="1"/>
</dbReference>
<dbReference type="PANTHER" id="PTHR47978">
    <property type="match status" value="1"/>
</dbReference>
<organism evidence="3">
    <name type="scientific">Catovirus CTV1</name>
    <dbReference type="NCBI Taxonomy" id="1977631"/>
    <lineage>
        <taxon>Viruses</taxon>
        <taxon>Varidnaviria</taxon>
        <taxon>Bamfordvirae</taxon>
        <taxon>Nucleocytoviricota</taxon>
        <taxon>Megaviricetes</taxon>
        <taxon>Imitervirales</taxon>
        <taxon>Mimiviridae</taxon>
        <taxon>Klosneuvirinae</taxon>
        <taxon>Catovirus</taxon>
    </lineage>
</organism>
<evidence type="ECO:0000256" key="1">
    <source>
        <dbReference type="ARBA" id="ARBA00004112"/>
    </source>
</evidence>
<dbReference type="SMART" id="SM00173">
    <property type="entry name" value="RAS"/>
    <property type="match status" value="1"/>
</dbReference>
<sequence>MASYLYNNNNADYRIKITLLGCSGVGKSSIIEKYMYDVFNYNIQTTIGTAFQYRYVSVDDKKLKIIINDTAGQEKYNSIPKMYYRDVNAFVIVYDVTDKQTYENLEYWLRDVKENGNSNCDIYVIGNKIDYCKELRMNTPEKISAELKDICVKLLIPENSTHYMEVSALTGNNINQLFDTIINNCINGKKYDNIAKDNNVTIQTEKSSCC</sequence>
<protein>
    <submittedName>
        <fullName evidence="3">Ras family GTPase</fullName>
    </submittedName>
</protein>
<evidence type="ECO:0000313" key="3">
    <source>
        <dbReference type="EMBL" id="ARF08702.1"/>
    </source>
</evidence>
<comment type="subcellular location">
    <subcellularLocation>
        <location evidence="1">Host cell membrane</location>
        <topology evidence="1">Lipid-anchor</topology>
        <orientation evidence="1">Cytoplasmic side</orientation>
    </subcellularLocation>
</comment>
<dbReference type="CDD" id="cd00154">
    <property type="entry name" value="Rab"/>
    <property type="match status" value="1"/>
</dbReference>
<dbReference type="PROSITE" id="PS51419">
    <property type="entry name" value="RAB"/>
    <property type="match status" value="1"/>
</dbReference>
<accession>A0A1V0SAG1</accession>
<dbReference type="SMART" id="SM00175">
    <property type="entry name" value="RAB"/>
    <property type="match status" value="1"/>
</dbReference>
<dbReference type="PRINTS" id="PR00449">
    <property type="entry name" value="RASTRNSFRMNG"/>
</dbReference>
<keyword evidence="2" id="KW-0547">Nucleotide-binding</keyword>
<proteinExistence type="predicted"/>
<dbReference type="GO" id="GO:0005525">
    <property type="term" value="F:GTP binding"/>
    <property type="evidence" value="ECO:0007669"/>
    <property type="project" value="InterPro"/>
</dbReference>
<dbReference type="SUPFAM" id="SSF52540">
    <property type="entry name" value="P-loop containing nucleoside triphosphate hydrolases"/>
    <property type="match status" value="1"/>
</dbReference>
<reference evidence="3" key="1">
    <citation type="journal article" date="2017" name="Science">
        <title>Giant viruses with an expanded complement of translation system components.</title>
        <authorList>
            <person name="Schulz F."/>
            <person name="Yutin N."/>
            <person name="Ivanova N.N."/>
            <person name="Ortega D.R."/>
            <person name="Lee T.K."/>
            <person name="Vierheilig J."/>
            <person name="Daims H."/>
            <person name="Horn M."/>
            <person name="Wagner M."/>
            <person name="Jensen G.J."/>
            <person name="Kyrpides N.C."/>
            <person name="Koonin E.V."/>
            <person name="Woyke T."/>
        </authorList>
    </citation>
    <scope>NUCLEOTIDE SEQUENCE</scope>
    <source>
        <strain evidence="3">CTV1</strain>
    </source>
</reference>
<dbReference type="EMBL" id="KY684083">
    <property type="protein sequence ID" value="ARF08702.1"/>
    <property type="molecule type" value="Genomic_DNA"/>
</dbReference>
<dbReference type="InterPro" id="IPR005225">
    <property type="entry name" value="Small_GTP-bd"/>
</dbReference>
<gene>
    <name evidence="3" type="ORF">Catovirus_1_752</name>
</gene>
<dbReference type="GO" id="GO:0003924">
    <property type="term" value="F:GTPase activity"/>
    <property type="evidence" value="ECO:0007669"/>
    <property type="project" value="InterPro"/>
</dbReference>
<dbReference type="Gene3D" id="3.40.50.300">
    <property type="entry name" value="P-loop containing nucleotide triphosphate hydrolases"/>
    <property type="match status" value="1"/>
</dbReference>
<dbReference type="InterPro" id="IPR027417">
    <property type="entry name" value="P-loop_NTPase"/>
</dbReference>
<evidence type="ECO:0000256" key="2">
    <source>
        <dbReference type="ARBA" id="ARBA00022741"/>
    </source>
</evidence>
<name>A0A1V0SAG1_9VIRU</name>
<dbReference type="InterPro" id="IPR001806">
    <property type="entry name" value="Small_GTPase"/>
</dbReference>
<dbReference type="SMART" id="SM00174">
    <property type="entry name" value="RHO"/>
    <property type="match status" value="1"/>
</dbReference>
<dbReference type="NCBIfam" id="TIGR00231">
    <property type="entry name" value="small_GTP"/>
    <property type="match status" value="1"/>
</dbReference>
<dbReference type="FunFam" id="3.40.50.300:FF:000808">
    <property type="entry name" value="Small GTP-binding protein, putative"/>
    <property type="match status" value="1"/>
</dbReference>
<dbReference type="GO" id="GO:0020002">
    <property type="term" value="C:host cell plasma membrane"/>
    <property type="evidence" value="ECO:0007669"/>
    <property type="project" value="UniProtKB-SubCell"/>
</dbReference>